<dbReference type="GO" id="GO:0022900">
    <property type="term" value="P:electron transport chain"/>
    <property type="evidence" value="ECO:0007669"/>
    <property type="project" value="UniProtKB-UniRule"/>
</dbReference>
<keyword evidence="9" id="KW-1003">Cell membrane</keyword>
<dbReference type="InterPro" id="IPR010968">
    <property type="entry name" value="RnfE"/>
</dbReference>
<evidence type="ECO:0000313" key="10">
    <source>
        <dbReference type="EMBL" id="RVU29496.1"/>
    </source>
</evidence>
<evidence type="ECO:0000256" key="1">
    <source>
        <dbReference type="ARBA" id="ARBA00004127"/>
    </source>
</evidence>
<dbReference type="GO" id="GO:0012505">
    <property type="term" value="C:endomembrane system"/>
    <property type="evidence" value="ECO:0007669"/>
    <property type="project" value="UniProtKB-SubCell"/>
</dbReference>
<evidence type="ECO:0000256" key="3">
    <source>
        <dbReference type="ARBA" id="ARBA00022519"/>
    </source>
</evidence>
<dbReference type="NCBIfam" id="TIGR01948">
    <property type="entry name" value="rnfE"/>
    <property type="match status" value="1"/>
</dbReference>
<keyword evidence="3 9" id="KW-0997">Cell inner membrane</keyword>
<dbReference type="PIRSF" id="PIRSF006102">
    <property type="entry name" value="NQR_DE"/>
    <property type="match status" value="1"/>
</dbReference>
<dbReference type="NCBIfam" id="NF009070">
    <property type="entry name" value="PRK12405.1"/>
    <property type="match status" value="1"/>
</dbReference>
<feature type="transmembrane region" description="Helical" evidence="9">
    <location>
        <begin position="20"/>
        <end position="37"/>
    </location>
</feature>
<feature type="transmembrane region" description="Helical" evidence="9">
    <location>
        <begin position="43"/>
        <end position="60"/>
    </location>
</feature>
<gene>
    <name evidence="9" type="primary">rnfE</name>
    <name evidence="10" type="ORF">EOE65_16265</name>
</gene>
<keyword evidence="5 9" id="KW-1278">Translocase</keyword>
<evidence type="ECO:0000256" key="7">
    <source>
        <dbReference type="ARBA" id="ARBA00022989"/>
    </source>
</evidence>
<comment type="similarity">
    <text evidence="9">Belongs to the NqrDE/RnfAE family.</text>
</comment>
<comment type="caution">
    <text evidence="10">The sequence shown here is derived from an EMBL/GenBank/DDBJ whole genome shotgun (WGS) entry which is preliminary data.</text>
</comment>
<evidence type="ECO:0000256" key="4">
    <source>
        <dbReference type="ARBA" id="ARBA00022692"/>
    </source>
</evidence>
<sequence>MSIDYRKISLDGLWHNNPALVQLLGLCPLLAVTASVVNSLSLGIASILVLVGSNLTVSLFRQFVPEAVRLPVFVMIIASFVTCIELLMQALTYELYLILGIFIPLIVTNCVIMGRADAFASKNPVKASVVDGLMMGLGFTAVLVVLGAMREALGAGTLFADMQLLFGPIAENWKITLVDDYKGFLFAILPPGAFVGMGLLIALKNVIDNRLKEQALKNTQEEAPSSRRVRVTGNIS</sequence>
<comment type="subcellular location">
    <subcellularLocation>
        <location evidence="9">Cell inner membrane</location>
        <topology evidence="9">Multi-pass membrane protein</topology>
    </subcellularLocation>
    <subcellularLocation>
        <location evidence="1">Endomembrane system</location>
        <topology evidence="1">Multi-pass membrane protein</topology>
    </subcellularLocation>
</comment>
<keyword evidence="6 9" id="KW-0249">Electron transport</keyword>
<evidence type="ECO:0000256" key="8">
    <source>
        <dbReference type="ARBA" id="ARBA00023136"/>
    </source>
</evidence>
<organism evidence="10 11">
    <name type="scientific">Neptunomonas marina</name>
    <dbReference type="NCBI Taxonomy" id="1815562"/>
    <lineage>
        <taxon>Bacteria</taxon>
        <taxon>Pseudomonadati</taxon>
        <taxon>Pseudomonadota</taxon>
        <taxon>Gammaproteobacteria</taxon>
        <taxon>Oceanospirillales</taxon>
        <taxon>Oceanospirillaceae</taxon>
        <taxon>Neptunomonas</taxon>
    </lineage>
</organism>
<dbReference type="AlphaFoldDB" id="A0A437Q4P1"/>
<accession>A0A437Q4P1</accession>
<dbReference type="Pfam" id="PF02508">
    <property type="entry name" value="Rnf-Nqr"/>
    <property type="match status" value="1"/>
</dbReference>
<keyword evidence="2 9" id="KW-0813">Transport</keyword>
<dbReference type="PANTHER" id="PTHR30586:SF0">
    <property type="entry name" value="ION-TRANSLOCATING OXIDOREDUCTASE COMPLEX SUBUNIT E"/>
    <property type="match status" value="1"/>
</dbReference>
<dbReference type="Proteomes" id="UP000282818">
    <property type="component" value="Unassembled WGS sequence"/>
</dbReference>
<dbReference type="InterPro" id="IPR003667">
    <property type="entry name" value="NqrDE/RnfAE"/>
</dbReference>
<evidence type="ECO:0000313" key="11">
    <source>
        <dbReference type="Proteomes" id="UP000282818"/>
    </source>
</evidence>
<evidence type="ECO:0000256" key="2">
    <source>
        <dbReference type="ARBA" id="ARBA00022448"/>
    </source>
</evidence>
<keyword evidence="11" id="KW-1185">Reference proteome</keyword>
<protein>
    <recommendedName>
        <fullName evidence="9">Ion-translocating oxidoreductase complex subunit E</fullName>
        <ecNumber evidence="9">7.-.-.-</ecNumber>
    </recommendedName>
    <alternativeName>
        <fullName evidence="9">Rnf electron transport complex subunit E</fullName>
    </alternativeName>
</protein>
<comment type="function">
    <text evidence="9">Part of a membrane-bound complex that couples electron transfer with translocation of ions across the membrane.</text>
</comment>
<comment type="subunit">
    <text evidence="9">The complex is composed of six subunits: RnfA, RnfB, RnfC, RnfD, RnfE and RnfG.</text>
</comment>
<dbReference type="EMBL" id="SACQ01000009">
    <property type="protein sequence ID" value="RVU29496.1"/>
    <property type="molecule type" value="Genomic_DNA"/>
</dbReference>
<evidence type="ECO:0000256" key="9">
    <source>
        <dbReference type="HAMAP-Rule" id="MF_00478"/>
    </source>
</evidence>
<feature type="transmembrane region" description="Helical" evidence="9">
    <location>
        <begin position="97"/>
        <end position="116"/>
    </location>
</feature>
<dbReference type="RefSeq" id="WP_127695685.1">
    <property type="nucleotide sequence ID" value="NZ_SACQ01000009.1"/>
</dbReference>
<keyword evidence="4 9" id="KW-0812">Transmembrane</keyword>
<keyword evidence="8 9" id="KW-0472">Membrane</keyword>
<dbReference type="GO" id="GO:0005886">
    <property type="term" value="C:plasma membrane"/>
    <property type="evidence" value="ECO:0007669"/>
    <property type="project" value="UniProtKB-SubCell"/>
</dbReference>
<proteinExistence type="inferred from homology"/>
<dbReference type="EC" id="7.-.-.-" evidence="9"/>
<evidence type="ECO:0000256" key="5">
    <source>
        <dbReference type="ARBA" id="ARBA00022967"/>
    </source>
</evidence>
<dbReference type="HAMAP" id="MF_00478">
    <property type="entry name" value="RsxE_RnfE"/>
    <property type="match status" value="1"/>
</dbReference>
<feature type="transmembrane region" description="Helical" evidence="9">
    <location>
        <begin position="183"/>
        <end position="203"/>
    </location>
</feature>
<evidence type="ECO:0000256" key="6">
    <source>
        <dbReference type="ARBA" id="ARBA00022982"/>
    </source>
</evidence>
<feature type="transmembrane region" description="Helical" evidence="9">
    <location>
        <begin position="128"/>
        <end position="149"/>
    </location>
</feature>
<keyword evidence="7 9" id="KW-1133">Transmembrane helix</keyword>
<feature type="transmembrane region" description="Helical" evidence="9">
    <location>
        <begin position="72"/>
        <end position="91"/>
    </location>
</feature>
<dbReference type="PANTHER" id="PTHR30586">
    <property type="entry name" value="ELECTRON TRANSPORT COMPLEX PROTEIN RNFE"/>
    <property type="match status" value="1"/>
</dbReference>
<name>A0A437Q4P1_9GAMM</name>
<reference evidence="10 11" key="1">
    <citation type="submission" date="2019-01" db="EMBL/GenBank/DDBJ databases">
        <authorList>
            <person name="Chen W.-M."/>
        </authorList>
    </citation>
    <scope>NUCLEOTIDE SEQUENCE [LARGE SCALE GENOMIC DNA]</scope>
    <source>
        <strain evidence="10 11">HPM-16</strain>
    </source>
</reference>